<dbReference type="Proteomes" id="UP000076871">
    <property type="component" value="Unassembled WGS sequence"/>
</dbReference>
<name>A0A165D2L1_9APHY</name>
<dbReference type="SUPFAM" id="SSF51735">
    <property type="entry name" value="NAD(P)-binding Rossmann-fold domains"/>
    <property type="match status" value="1"/>
</dbReference>
<evidence type="ECO:0000313" key="3">
    <source>
        <dbReference type="Proteomes" id="UP000076871"/>
    </source>
</evidence>
<dbReference type="InterPro" id="IPR023401">
    <property type="entry name" value="ODC_N"/>
</dbReference>
<evidence type="ECO:0000313" key="2">
    <source>
        <dbReference type="EMBL" id="KZT04032.1"/>
    </source>
</evidence>
<dbReference type="GO" id="GO:0005737">
    <property type="term" value="C:cytoplasm"/>
    <property type="evidence" value="ECO:0007669"/>
    <property type="project" value="TreeGrafter"/>
</dbReference>
<gene>
    <name evidence="2" type="ORF">LAESUDRAFT_728518</name>
</gene>
<dbReference type="PANTHER" id="PTHR13812">
    <property type="entry name" value="KETIMINE REDUCTASE MU-CRYSTALLIN"/>
    <property type="match status" value="1"/>
</dbReference>
<protein>
    <submittedName>
        <fullName evidence="2">NAD-P-binding protein</fullName>
    </submittedName>
</protein>
<dbReference type="STRING" id="1314785.A0A165D2L1"/>
<keyword evidence="3" id="KW-1185">Reference proteome</keyword>
<dbReference type="FunCoup" id="A0A165D2L1">
    <property type="interactions" value="336"/>
</dbReference>
<dbReference type="EMBL" id="KV427639">
    <property type="protein sequence ID" value="KZT04032.1"/>
    <property type="molecule type" value="Genomic_DNA"/>
</dbReference>
<evidence type="ECO:0000256" key="1">
    <source>
        <dbReference type="ARBA" id="ARBA00008903"/>
    </source>
</evidence>
<dbReference type="GeneID" id="63826484"/>
<dbReference type="AlphaFoldDB" id="A0A165D2L1"/>
<dbReference type="Gene3D" id="3.40.50.720">
    <property type="entry name" value="NAD(P)-binding Rossmann-like Domain"/>
    <property type="match status" value="1"/>
</dbReference>
<dbReference type="Gene3D" id="3.30.1780.10">
    <property type="entry name" value="ornithine cyclodeaminase, domain 1"/>
    <property type="match status" value="1"/>
</dbReference>
<dbReference type="InterPro" id="IPR003462">
    <property type="entry name" value="ODC_Mu_crystall"/>
</dbReference>
<organism evidence="2 3">
    <name type="scientific">Laetiporus sulphureus 93-53</name>
    <dbReference type="NCBI Taxonomy" id="1314785"/>
    <lineage>
        <taxon>Eukaryota</taxon>
        <taxon>Fungi</taxon>
        <taxon>Dikarya</taxon>
        <taxon>Basidiomycota</taxon>
        <taxon>Agaricomycotina</taxon>
        <taxon>Agaricomycetes</taxon>
        <taxon>Polyporales</taxon>
        <taxon>Laetiporus</taxon>
    </lineage>
</organism>
<dbReference type="Pfam" id="PF02423">
    <property type="entry name" value="OCD_Mu_crystall"/>
    <property type="match status" value="1"/>
</dbReference>
<dbReference type="RefSeq" id="XP_040761772.1">
    <property type="nucleotide sequence ID" value="XM_040909455.1"/>
</dbReference>
<dbReference type="InterPro" id="IPR036291">
    <property type="entry name" value="NAD(P)-bd_dom_sf"/>
</dbReference>
<comment type="similarity">
    <text evidence="1">Belongs to the ornithine cyclodeaminase/mu-crystallin family.</text>
</comment>
<accession>A0A165D2L1</accession>
<dbReference type="InParanoid" id="A0A165D2L1"/>
<sequence>MSLVILTASDVANVTSTFSPTELTELMARVFFHLSKPPSAKICQPHRANVSMLNHTALFMPSRLYPMGTAVKIVSVPSASAPQAVKEGGLPATSLVLDEQSGGAKVIVNARSLTALRNAAGSLLATRLLYNAEEPPKTLLALGAGAQVAAHISLFLTAYPTIRSCFILNRSQNKRLEDLATRARTEHPAVNLQIGTLSQAPNSDRNELTLEKAVRSADIIITATSSTVPLFPSEHVKSGTHLCLIGSYTPQMHEVDGDLVKRAGKIVVDSKFACLSEAGELISANLGESDLVELGELLHYESDEPADGATYAPRTEMVRNVRNSGEVTIFKSVGVGVQDVAIAAAVVDRANSCGVGLKVDNYDGNV</sequence>
<dbReference type="PIRSF" id="PIRSF001439">
    <property type="entry name" value="CryM"/>
    <property type="match status" value="1"/>
</dbReference>
<reference evidence="2 3" key="1">
    <citation type="journal article" date="2016" name="Mol. Biol. Evol.">
        <title>Comparative Genomics of Early-Diverging Mushroom-Forming Fungi Provides Insights into the Origins of Lignocellulose Decay Capabilities.</title>
        <authorList>
            <person name="Nagy L.G."/>
            <person name="Riley R."/>
            <person name="Tritt A."/>
            <person name="Adam C."/>
            <person name="Daum C."/>
            <person name="Floudas D."/>
            <person name="Sun H."/>
            <person name="Yadav J.S."/>
            <person name="Pangilinan J."/>
            <person name="Larsson K.H."/>
            <person name="Matsuura K."/>
            <person name="Barry K."/>
            <person name="Labutti K."/>
            <person name="Kuo R."/>
            <person name="Ohm R.A."/>
            <person name="Bhattacharya S.S."/>
            <person name="Shirouzu T."/>
            <person name="Yoshinaga Y."/>
            <person name="Martin F.M."/>
            <person name="Grigoriev I.V."/>
            <person name="Hibbett D.S."/>
        </authorList>
    </citation>
    <scope>NUCLEOTIDE SEQUENCE [LARGE SCALE GENOMIC DNA]</scope>
    <source>
        <strain evidence="2 3">93-53</strain>
    </source>
</reference>
<proteinExistence type="inferred from homology"/>
<dbReference type="OrthoDB" id="41492at2759"/>
<dbReference type="PANTHER" id="PTHR13812:SF19">
    <property type="entry name" value="KETIMINE REDUCTASE MU-CRYSTALLIN"/>
    <property type="match status" value="1"/>
</dbReference>